<reference evidence="5 6" key="1">
    <citation type="submission" date="2017-07" db="EMBL/GenBank/DDBJ databases">
        <title>Leptospira spp. isolated from tropical soils.</title>
        <authorList>
            <person name="Thibeaux R."/>
            <person name="Iraola G."/>
            <person name="Ferres I."/>
            <person name="Bierque E."/>
            <person name="Girault D."/>
            <person name="Soupe-Gilbert M.-E."/>
            <person name="Picardeau M."/>
            <person name="Goarant C."/>
        </authorList>
    </citation>
    <scope>NUCLEOTIDE SEQUENCE [LARGE SCALE GENOMIC DNA]</scope>
    <source>
        <strain evidence="5 6">MCA1-C-A1</strain>
    </source>
</reference>
<evidence type="ECO:0000313" key="6">
    <source>
        <dbReference type="Proteomes" id="UP000232196"/>
    </source>
</evidence>
<dbReference type="InterPro" id="IPR015422">
    <property type="entry name" value="PyrdxlP-dep_Trfase_small"/>
</dbReference>
<dbReference type="Gene3D" id="3.90.1150.10">
    <property type="entry name" value="Aspartate Aminotransferase, domain 1"/>
    <property type="match status" value="1"/>
</dbReference>
<sequence length="379" mass="42026">MQETPSTKLPFFSELPAFFSRLESQKRIRVLDPPSGLDLCSNDYLGLSKHPEIIQALKEGIDIYGAGSTASRLVRGHRTVFEELENDFSNWVQSEDSLFFANGYAANLGTISCVADPSYTIFCDRKNHASLMDGVRLSGAKKVYYKHSDLNDLEDSLKKYSGSKHKMIVTESVFSMDGDKTDIRALLYLKEKYGALLYVDEAHAIGLFGKEGSGVSLEENIPGTSEVDFRMSTLGKALGLEGAVISTTKDARKYLLHSARTFVFSTGSLPAIAHAGRVAIRLARQMDDERKILLENSEFFRDALHKTGRDTGNSNTQIIPILLGSEAEALELSSRLDQNGFQAKAIRPPTVDVSRIRVSLNSKISKQDLEKFVQLVREN</sequence>
<protein>
    <submittedName>
        <fullName evidence="5">8-amino-7-oxononanoate synthase</fullName>
    </submittedName>
</protein>
<proteinExistence type="predicted"/>
<evidence type="ECO:0000256" key="1">
    <source>
        <dbReference type="ARBA" id="ARBA00001933"/>
    </source>
</evidence>
<dbReference type="InterPro" id="IPR015424">
    <property type="entry name" value="PyrdxlP-dep_Trfase"/>
</dbReference>
<dbReference type="PANTHER" id="PTHR13693:SF100">
    <property type="entry name" value="8-AMINO-7-OXONONANOATE SYNTHASE"/>
    <property type="match status" value="1"/>
</dbReference>
<dbReference type="EMBL" id="NPDN01000003">
    <property type="protein sequence ID" value="PJZ26171.1"/>
    <property type="molecule type" value="Genomic_DNA"/>
</dbReference>
<feature type="domain" description="Aminotransferase class I/classII large" evidence="4">
    <location>
        <begin position="37"/>
        <end position="374"/>
    </location>
</feature>
<dbReference type="InterPro" id="IPR004839">
    <property type="entry name" value="Aminotransferase_I/II_large"/>
</dbReference>
<comment type="caution">
    <text evidence="5">The sequence shown here is derived from an EMBL/GenBank/DDBJ whole genome shotgun (WGS) entry which is preliminary data.</text>
</comment>
<dbReference type="PANTHER" id="PTHR13693">
    <property type="entry name" value="CLASS II AMINOTRANSFERASE/8-AMINO-7-OXONONANOATE SYNTHASE"/>
    <property type="match status" value="1"/>
</dbReference>
<keyword evidence="2" id="KW-0808">Transferase</keyword>
<evidence type="ECO:0000256" key="3">
    <source>
        <dbReference type="ARBA" id="ARBA00022898"/>
    </source>
</evidence>
<dbReference type="Gene3D" id="3.40.640.10">
    <property type="entry name" value="Type I PLP-dependent aspartate aminotransferase-like (Major domain)"/>
    <property type="match status" value="1"/>
</dbReference>
<dbReference type="SUPFAM" id="SSF53383">
    <property type="entry name" value="PLP-dependent transferases"/>
    <property type="match status" value="1"/>
</dbReference>
<evidence type="ECO:0000256" key="2">
    <source>
        <dbReference type="ARBA" id="ARBA00022679"/>
    </source>
</evidence>
<dbReference type="Pfam" id="PF00155">
    <property type="entry name" value="Aminotran_1_2"/>
    <property type="match status" value="1"/>
</dbReference>
<gene>
    <name evidence="5" type="ORF">CH357_06625</name>
</gene>
<dbReference type="GO" id="GO:0008710">
    <property type="term" value="F:8-amino-7-oxononanoate synthase activity"/>
    <property type="evidence" value="ECO:0007669"/>
    <property type="project" value="TreeGrafter"/>
</dbReference>
<dbReference type="InterPro" id="IPR050087">
    <property type="entry name" value="AON_synthase_class-II"/>
</dbReference>
<accession>A0A2M9XEQ0</accession>
<dbReference type="GO" id="GO:0009102">
    <property type="term" value="P:biotin biosynthetic process"/>
    <property type="evidence" value="ECO:0007669"/>
    <property type="project" value="TreeGrafter"/>
</dbReference>
<keyword evidence="6" id="KW-1185">Reference proteome</keyword>
<evidence type="ECO:0000259" key="4">
    <source>
        <dbReference type="Pfam" id="PF00155"/>
    </source>
</evidence>
<comment type="cofactor">
    <cofactor evidence="1">
        <name>pyridoxal 5'-phosphate</name>
        <dbReference type="ChEBI" id="CHEBI:597326"/>
    </cofactor>
</comment>
<dbReference type="AlphaFoldDB" id="A0A2M9XEQ0"/>
<organism evidence="5 6">
    <name type="scientific">Leptospira hartskeerlii</name>
    <dbReference type="NCBI Taxonomy" id="2023177"/>
    <lineage>
        <taxon>Bacteria</taxon>
        <taxon>Pseudomonadati</taxon>
        <taxon>Spirochaetota</taxon>
        <taxon>Spirochaetia</taxon>
        <taxon>Leptospirales</taxon>
        <taxon>Leptospiraceae</taxon>
        <taxon>Leptospira</taxon>
    </lineage>
</organism>
<dbReference type="GO" id="GO:0030170">
    <property type="term" value="F:pyridoxal phosphate binding"/>
    <property type="evidence" value="ECO:0007669"/>
    <property type="project" value="InterPro"/>
</dbReference>
<keyword evidence="3" id="KW-0663">Pyridoxal phosphate</keyword>
<dbReference type="Proteomes" id="UP000232196">
    <property type="component" value="Unassembled WGS sequence"/>
</dbReference>
<evidence type="ECO:0000313" key="5">
    <source>
        <dbReference type="EMBL" id="PJZ26171.1"/>
    </source>
</evidence>
<dbReference type="OrthoDB" id="9807157at2"/>
<dbReference type="InterPro" id="IPR015421">
    <property type="entry name" value="PyrdxlP-dep_Trfase_major"/>
</dbReference>
<name>A0A2M9XEQ0_9LEPT</name>